<name>A0A8J2SXM7_9STRA</name>
<keyword evidence="1" id="KW-0812">Transmembrane</keyword>
<keyword evidence="1" id="KW-0472">Membrane</keyword>
<sequence>MTSPATSPKDDHHCFYATLDQQSAQTYARSKTPYCDTVLLTSVRSIWMPKMSCWLLCVAVGLWATTCPAPTVVQALLSAGGAVGGLTVGRRCEDDWYGLPQDVANDRAAFAFSINFVGALVAVGATLCVQFLSGFDYG</sequence>
<dbReference type="EMBL" id="CAKKNE010000005">
    <property type="protein sequence ID" value="CAH0377128.1"/>
    <property type="molecule type" value="Genomic_DNA"/>
</dbReference>
<feature type="transmembrane region" description="Helical" evidence="1">
    <location>
        <begin position="108"/>
        <end position="132"/>
    </location>
</feature>
<proteinExistence type="predicted"/>
<keyword evidence="3" id="KW-1185">Reference proteome</keyword>
<feature type="transmembrane region" description="Helical" evidence="1">
    <location>
        <begin position="53"/>
        <end position="77"/>
    </location>
</feature>
<dbReference type="AlphaFoldDB" id="A0A8J2SXM7"/>
<organism evidence="2 3">
    <name type="scientific">Pelagomonas calceolata</name>
    <dbReference type="NCBI Taxonomy" id="35677"/>
    <lineage>
        <taxon>Eukaryota</taxon>
        <taxon>Sar</taxon>
        <taxon>Stramenopiles</taxon>
        <taxon>Ochrophyta</taxon>
        <taxon>Pelagophyceae</taxon>
        <taxon>Pelagomonadales</taxon>
        <taxon>Pelagomonadaceae</taxon>
        <taxon>Pelagomonas</taxon>
    </lineage>
</organism>
<evidence type="ECO:0000313" key="2">
    <source>
        <dbReference type="EMBL" id="CAH0377128.1"/>
    </source>
</evidence>
<dbReference type="OrthoDB" id="217530at2759"/>
<accession>A0A8J2SXM7</accession>
<keyword evidence="1" id="KW-1133">Transmembrane helix</keyword>
<gene>
    <name evidence="2" type="ORF">PECAL_5P17100</name>
</gene>
<comment type="caution">
    <text evidence="2">The sequence shown here is derived from an EMBL/GenBank/DDBJ whole genome shotgun (WGS) entry which is preliminary data.</text>
</comment>
<evidence type="ECO:0000256" key="1">
    <source>
        <dbReference type="SAM" id="Phobius"/>
    </source>
</evidence>
<protein>
    <submittedName>
        <fullName evidence="2">Uncharacterized protein</fullName>
    </submittedName>
</protein>
<evidence type="ECO:0000313" key="3">
    <source>
        <dbReference type="Proteomes" id="UP000789595"/>
    </source>
</evidence>
<dbReference type="Proteomes" id="UP000789595">
    <property type="component" value="Unassembled WGS sequence"/>
</dbReference>
<reference evidence="2" key="1">
    <citation type="submission" date="2021-11" db="EMBL/GenBank/DDBJ databases">
        <authorList>
            <consortium name="Genoscope - CEA"/>
            <person name="William W."/>
        </authorList>
    </citation>
    <scope>NUCLEOTIDE SEQUENCE</scope>
</reference>